<keyword evidence="2" id="KW-0479">Metal-binding</keyword>
<dbReference type="InterPro" id="IPR001199">
    <property type="entry name" value="Cyt_B5-like_heme/steroid-bd"/>
</dbReference>
<dbReference type="GO" id="GO:0016020">
    <property type="term" value="C:membrane"/>
    <property type="evidence" value="ECO:0007669"/>
    <property type="project" value="TreeGrafter"/>
</dbReference>
<dbReference type="OMA" id="EDSHHDI"/>
<dbReference type="Proteomes" id="UP000030762">
    <property type="component" value="Unassembled WGS sequence"/>
</dbReference>
<name>T0QVF9_SAPDV</name>
<keyword evidence="7" id="KW-1185">Reference proteome</keyword>
<feature type="domain" description="Cytochrome b5 heme-binding" evidence="5">
    <location>
        <begin position="116"/>
        <end position="184"/>
    </location>
</feature>
<evidence type="ECO:0000256" key="2">
    <source>
        <dbReference type="ARBA" id="ARBA00022723"/>
    </source>
</evidence>
<evidence type="ECO:0000256" key="4">
    <source>
        <dbReference type="ARBA" id="ARBA00038168"/>
    </source>
</evidence>
<dbReference type="InterPro" id="IPR050668">
    <property type="entry name" value="Cytochrome_b5"/>
</dbReference>
<dbReference type="PANTHER" id="PTHR19359:SF146">
    <property type="entry name" value="B5, PUTATIVE-RELATED"/>
    <property type="match status" value="1"/>
</dbReference>
<dbReference type="InterPro" id="IPR036400">
    <property type="entry name" value="Cyt_B5-like_heme/steroid_sf"/>
</dbReference>
<dbReference type="PANTHER" id="PTHR19359">
    <property type="entry name" value="CYTOCHROME B5"/>
    <property type="match status" value="1"/>
</dbReference>
<dbReference type="eggNOG" id="ENOG502SG82">
    <property type="taxonomic scope" value="Eukaryota"/>
</dbReference>
<dbReference type="GO" id="GO:0020037">
    <property type="term" value="F:heme binding"/>
    <property type="evidence" value="ECO:0007669"/>
    <property type="project" value="TreeGrafter"/>
</dbReference>
<evidence type="ECO:0000259" key="5">
    <source>
        <dbReference type="PROSITE" id="PS50255"/>
    </source>
</evidence>
<dbReference type="GeneID" id="19945132"/>
<keyword evidence="1" id="KW-0349">Heme</keyword>
<reference evidence="6 7" key="1">
    <citation type="submission" date="2012-04" db="EMBL/GenBank/DDBJ databases">
        <title>The Genome Sequence of Saprolegnia declina VS20.</title>
        <authorList>
            <consortium name="The Broad Institute Genome Sequencing Platform"/>
            <person name="Russ C."/>
            <person name="Nusbaum C."/>
            <person name="Tyler B."/>
            <person name="van West P."/>
            <person name="Dieguez-Uribeondo J."/>
            <person name="de Bruijn I."/>
            <person name="Tripathy S."/>
            <person name="Jiang R."/>
            <person name="Young S.K."/>
            <person name="Zeng Q."/>
            <person name="Gargeya S."/>
            <person name="Fitzgerald M."/>
            <person name="Haas B."/>
            <person name="Abouelleil A."/>
            <person name="Alvarado L."/>
            <person name="Arachchi H.M."/>
            <person name="Berlin A."/>
            <person name="Chapman S.B."/>
            <person name="Goldberg J."/>
            <person name="Griggs A."/>
            <person name="Gujja S."/>
            <person name="Hansen M."/>
            <person name="Howarth C."/>
            <person name="Imamovic A."/>
            <person name="Larimer J."/>
            <person name="McCowen C."/>
            <person name="Montmayeur A."/>
            <person name="Murphy C."/>
            <person name="Neiman D."/>
            <person name="Pearson M."/>
            <person name="Priest M."/>
            <person name="Roberts A."/>
            <person name="Saif S."/>
            <person name="Shea T."/>
            <person name="Sisk P."/>
            <person name="Sykes S."/>
            <person name="Wortman J."/>
            <person name="Nusbaum C."/>
            <person name="Birren B."/>
        </authorList>
    </citation>
    <scope>NUCLEOTIDE SEQUENCE [LARGE SCALE GENOMIC DNA]</scope>
    <source>
        <strain evidence="6 7">VS20</strain>
    </source>
</reference>
<dbReference type="VEuPathDB" id="FungiDB:SDRG_04405"/>
<comment type="similarity">
    <text evidence="4">Belongs to the cytochrome b5 family.</text>
</comment>
<dbReference type="Pfam" id="PF00173">
    <property type="entry name" value="Cyt-b5"/>
    <property type="match status" value="1"/>
</dbReference>
<dbReference type="PROSITE" id="PS50255">
    <property type="entry name" value="CYTOCHROME_B5_2"/>
    <property type="match status" value="1"/>
</dbReference>
<dbReference type="AlphaFoldDB" id="T0QVF9"/>
<sequence>MQCSGQGSCETILAPKSMLPTVRKSISDNQLDDMSAIGAVEIEDSHHDIQPMIANEQTLRKERKRCKSLELVYSDDEASTATSTVSLVTTPPSSTKKGNCVVQTRCTSYEKLCLCEVKQHRSAASCWLVANGIVYDVTDVMAQHPAGIKCILRKSGGVDCAQDMKFHSKAAQSCWSKCKIGMLQPCGDVPEANESACAIM</sequence>
<dbReference type="OrthoDB" id="260519at2759"/>
<dbReference type="GO" id="GO:0046872">
    <property type="term" value="F:metal ion binding"/>
    <property type="evidence" value="ECO:0007669"/>
    <property type="project" value="UniProtKB-KW"/>
</dbReference>
<evidence type="ECO:0000256" key="3">
    <source>
        <dbReference type="ARBA" id="ARBA00023004"/>
    </source>
</evidence>
<dbReference type="SMART" id="SM01117">
    <property type="entry name" value="Cyt-b5"/>
    <property type="match status" value="1"/>
</dbReference>
<organism evidence="6 7">
    <name type="scientific">Saprolegnia diclina (strain VS20)</name>
    <dbReference type="NCBI Taxonomy" id="1156394"/>
    <lineage>
        <taxon>Eukaryota</taxon>
        <taxon>Sar</taxon>
        <taxon>Stramenopiles</taxon>
        <taxon>Oomycota</taxon>
        <taxon>Saprolegniomycetes</taxon>
        <taxon>Saprolegniales</taxon>
        <taxon>Saprolegniaceae</taxon>
        <taxon>Saprolegnia</taxon>
    </lineage>
</organism>
<evidence type="ECO:0000256" key="1">
    <source>
        <dbReference type="ARBA" id="ARBA00022617"/>
    </source>
</evidence>
<dbReference type="EMBL" id="JH767142">
    <property type="protein sequence ID" value="EQC37975.1"/>
    <property type="molecule type" value="Genomic_DNA"/>
</dbReference>
<evidence type="ECO:0000313" key="6">
    <source>
        <dbReference type="EMBL" id="EQC37975.1"/>
    </source>
</evidence>
<gene>
    <name evidence="6" type="ORF">SDRG_04405</name>
</gene>
<keyword evidence="3" id="KW-0408">Iron</keyword>
<protein>
    <recommendedName>
        <fullName evidence="5">Cytochrome b5 heme-binding domain-containing protein</fullName>
    </recommendedName>
</protein>
<proteinExistence type="inferred from homology"/>
<evidence type="ECO:0000313" key="7">
    <source>
        <dbReference type="Proteomes" id="UP000030762"/>
    </source>
</evidence>
<dbReference type="STRING" id="1156394.T0QVF9"/>
<dbReference type="RefSeq" id="XP_008608302.1">
    <property type="nucleotide sequence ID" value="XM_008610080.1"/>
</dbReference>
<dbReference type="SUPFAM" id="SSF55856">
    <property type="entry name" value="Cytochrome b5-like heme/steroid binding domain"/>
    <property type="match status" value="1"/>
</dbReference>
<dbReference type="InParanoid" id="T0QVF9"/>
<dbReference type="Gene3D" id="3.10.120.10">
    <property type="entry name" value="Cytochrome b5-like heme/steroid binding domain"/>
    <property type="match status" value="1"/>
</dbReference>
<accession>T0QVF9</accession>